<dbReference type="EMBL" id="BARU01007984">
    <property type="protein sequence ID" value="GAH35190.1"/>
    <property type="molecule type" value="Genomic_DNA"/>
</dbReference>
<dbReference type="GO" id="GO:0005840">
    <property type="term" value="C:ribosome"/>
    <property type="evidence" value="ECO:0007669"/>
    <property type="project" value="UniProtKB-KW"/>
</dbReference>
<keyword evidence="2" id="KW-0689">Ribosomal protein</keyword>
<evidence type="ECO:0000256" key="2">
    <source>
        <dbReference type="ARBA" id="ARBA00022980"/>
    </source>
</evidence>
<proteinExistence type="inferred from homology"/>
<dbReference type="Pfam" id="PF01248">
    <property type="entry name" value="Ribosomal_L7Ae"/>
    <property type="match status" value="1"/>
</dbReference>
<dbReference type="PRINTS" id="PR00884">
    <property type="entry name" value="RIBOSOMALHS6"/>
</dbReference>
<dbReference type="GO" id="GO:1990904">
    <property type="term" value="C:ribonucleoprotein complex"/>
    <property type="evidence" value="ECO:0007669"/>
    <property type="project" value="UniProtKB-KW"/>
</dbReference>
<dbReference type="SUPFAM" id="SSF55315">
    <property type="entry name" value="L30e-like"/>
    <property type="match status" value="1"/>
</dbReference>
<dbReference type="InterPro" id="IPR018492">
    <property type="entry name" value="Ribosomal_eL8/Nhp2"/>
</dbReference>
<dbReference type="PRINTS" id="PR00881">
    <property type="entry name" value="L7ARS6FAMILY"/>
</dbReference>
<dbReference type="InterPro" id="IPR004038">
    <property type="entry name" value="Ribosomal_eL8/eL30/eS12/Gad45"/>
</dbReference>
<evidence type="ECO:0000256" key="1">
    <source>
        <dbReference type="ARBA" id="ARBA00007337"/>
    </source>
</evidence>
<evidence type="ECO:0000259" key="4">
    <source>
        <dbReference type="Pfam" id="PF01248"/>
    </source>
</evidence>
<reference evidence="5" key="1">
    <citation type="journal article" date="2014" name="Front. Microbiol.">
        <title>High frequency of phylogenetically diverse reductive dehalogenase-homologous genes in deep subseafloor sedimentary metagenomes.</title>
        <authorList>
            <person name="Kawai M."/>
            <person name="Futagami T."/>
            <person name="Toyoda A."/>
            <person name="Takaki Y."/>
            <person name="Nishi S."/>
            <person name="Hori S."/>
            <person name="Arai W."/>
            <person name="Tsubouchi T."/>
            <person name="Morono Y."/>
            <person name="Uchiyama I."/>
            <person name="Ito T."/>
            <person name="Fujiyama A."/>
            <person name="Inagaki F."/>
            <person name="Takami H."/>
        </authorList>
    </citation>
    <scope>NUCLEOTIDE SEQUENCE</scope>
    <source>
        <strain evidence="5">Expedition CK06-06</strain>
    </source>
</reference>
<protein>
    <recommendedName>
        <fullName evidence="4">Ribosomal protein eL8/eL30/eS12/Gadd45 domain-containing protein</fullName>
    </recommendedName>
</protein>
<dbReference type="AlphaFoldDB" id="X1FRL9"/>
<organism evidence="5">
    <name type="scientific">marine sediment metagenome</name>
    <dbReference type="NCBI Taxonomy" id="412755"/>
    <lineage>
        <taxon>unclassified sequences</taxon>
        <taxon>metagenomes</taxon>
        <taxon>ecological metagenomes</taxon>
    </lineage>
</organism>
<dbReference type="InterPro" id="IPR029064">
    <property type="entry name" value="Ribosomal_eL30-like_sf"/>
</dbReference>
<sequence length="100" mass="10874">MIDIYSIVEKARRTGKVEKGTNEVTKAIERSTAKLVVYATDVEPKEIVQHLPLLCKEKNILCKEVDSKQKLGIAVGIPVAASSVAIINLGDAEKDIEGLK</sequence>
<comment type="similarity">
    <text evidence="1">Belongs to the eukaryotic ribosomal protein eL8 family.</text>
</comment>
<name>X1FRL9_9ZZZZ</name>
<feature type="domain" description="Ribosomal protein eL8/eL30/eS12/Gadd45" evidence="4">
    <location>
        <begin position="4"/>
        <end position="94"/>
    </location>
</feature>
<dbReference type="Gene3D" id="3.30.1330.30">
    <property type="match status" value="1"/>
</dbReference>
<keyword evidence="3" id="KW-0687">Ribonucleoprotein</keyword>
<evidence type="ECO:0000313" key="5">
    <source>
        <dbReference type="EMBL" id="GAH35190.1"/>
    </source>
</evidence>
<comment type="caution">
    <text evidence="5">The sequence shown here is derived from an EMBL/GenBank/DDBJ whole genome shotgun (WGS) entry which is preliminary data.</text>
</comment>
<dbReference type="PANTHER" id="PTHR11843">
    <property type="entry name" value="40S RIBOSOMAL PROTEIN S12"/>
    <property type="match status" value="1"/>
</dbReference>
<evidence type="ECO:0000256" key="3">
    <source>
        <dbReference type="ARBA" id="ARBA00023274"/>
    </source>
</evidence>
<gene>
    <name evidence="5" type="ORF">S03H2_15691</name>
</gene>
<accession>X1FRL9</accession>